<evidence type="ECO:0000313" key="4">
    <source>
        <dbReference type="Proteomes" id="UP000034302"/>
    </source>
</evidence>
<dbReference type="SUPFAM" id="SSF63817">
    <property type="entry name" value="Sortase"/>
    <property type="match status" value="1"/>
</dbReference>
<dbReference type="GO" id="GO:0016787">
    <property type="term" value="F:hydrolase activity"/>
    <property type="evidence" value="ECO:0007669"/>
    <property type="project" value="UniProtKB-KW"/>
</dbReference>
<organism evidence="3 4">
    <name type="scientific">candidate division WS6 bacterium GW2011_GWC1_33_20</name>
    <dbReference type="NCBI Taxonomy" id="1619089"/>
    <lineage>
        <taxon>Bacteria</taxon>
        <taxon>Candidatus Dojkabacteria</taxon>
    </lineage>
</organism>
<evidence type="ECO:0000256" key="1">
    <source>
        <dbReference type="ARBA" id="ARBA00022801"/>
    </source>
</evidence>
<evidence type="ECO:0000313" key="3">
    <source>
        <dbReference type="EMBL" id="KKP44381.1"/>
    </source>
</evidence>
<accession>A0A0F9ZZJ7</accession>
<evidence type="ECO:0000256" key="2">
    <source>
        <dbReference type="SAM" id="Phobius"/>
    </source>
</evidence>
<feature type="transmembrane region" description="Helical" evidence="2">
    <location>
        <begin position="12"/>
        <end position="38"/>
    </location>
</feature>
<sequence length="212" mass="24479">MGNKKSVEKLLNMYTVLGFFFLFATLALIAVPTSPYIWYRINPDETEKDIEKIVKDVVEKDIIVNPTAQLSTVPPLNTNLPEGYFVLIPSVGINSPISDSRDYKVALKKGTWIVGDYGTPEKDELPIILAAHRFGYTSWSTETRNRISFYNLPKTDIDSTVSVYWNQREYIYKIYAKEESTYISDYSADLILYTCKYYNSPVRIFRYANRVN</sequence>
<dbReference type="AlphaFoldDB" id="A0A0F9ZZJ7"/>
<protein>
    <recommendedName>
        <fullName evidence="5">Sortase family protein</fullName>
    </recommendedName>
</protein>
<dbReference type="Pfam" id="PF04203">
    <property type="entry name" value="Sortase"/>
    <property type="match status" value="1"/>
</dbReference>
<evidence type="ECO:0008006" key="5">
    <source>
        <dbReference type="Google" id="ProtNLM"/>
    </source>
</evidence>
<dbReference type="Gene3D" id="2.40.260.10">
    <property type="entry name" value="Sortase"/>
    <property type="match status" value="1"/>
</dbReference>
<name>A0A0F9ZZJ7_9BACT</name>
<comment type="caution">
    <text evidence="3">The sequence shown here is derived from an EMBL/GenBank/DDBJ whole genome shotgun (WGS) entry which is preliminary data.</text>
</comment>
<gene>
    <name evidence="3" type="ORF">UR34_C0003G0007</name>
</gene>
<keyword evidence="2" id="KW-0472">Membrane</keyword>
<proteinExistence type="predicted"/>
<dbReference type="Proteomes" id="UP000034302">
    <property type="component" value="Unassembled WGS sequence"/>
</dbReference>
<keyword evidence="1" id="KW-0378">Hydrolase</keyword>
<keyword evidence="2" id="KW-1133">Transmembrane helix</keyword>
<keyword evidence="2" id="KW-0812">Transmembrane</keyword>
<dbReference type="InterPro" id="IPR023365">
    <property type="entry name" value="Sortase_dom-sf"/>
</dbReference>
<reference evidence="3 4" key="1">
    <citation type="journal article" date="2015" name="Nature">
        <title>rRNA introns, odd ribosomes, and small enigmatic genomes across a large radiation of phyla.</title>
        <authorList>
            <person name="Brown C.T."/>
            <person name="Hug L.A."/>
            <person name="Thomas B.C."/>
            <person name="Sharon I."/>
            <person name="Castelle C.J."/>
            <person name="Singh A."/>
            <person name="Wilkins M.J."/>
            <person name="Williams K.H."/>
            <person name="Banfield J.F."/>
        </authorList>
    </citation>
    <scope>NUCLEOTIDE SEQUENCE [LARGE SCALE GENOMIC DNA]</scope>
</reference>
<dbReference type="InterPro" id="IPR005754">
    <property type="entry name" value="Sortase"/>
</dbReference>
<dbReference type="EMBL" id="LBOV01000003">
    <property type="protein sequence ID" value="KKP44381.1"/>
    <property type="molecule type" value="Genomic_DNA"/>
</dbReference>